<protein>
    <submittedName>
        <fullName evidence="1">Uncharacterized protein</fullName>
    </submittedName>
</protein>
<sequence>MGVSTALPGASSMWAARERRMGQEEALCRCPMRVPKRSVVQRLELWCPRRPKMAAAGEEEPAHPVLQLDEAGEVATPLPRQGWCAGQVQENATVECVAGGGAVEVRGAISLARMATWMEIESASLVLLMPLVHELLLPGVR</sequence>
<dbReference type="Proteomes" id="UP001066276">
    <property type="component" value="Chromosome 10"/>
</dbReference>
<dbReference type="AlphaFoldDB" id="A0AAV7M819"/>
<accession>A0AAV7M819</accession>
<name>A0AAV7M819_PLEWA</name>
<gene>
    <name evidence="1" type="ORF">NDU88_004636</name>
</gene>
<dbReference type="EMBL" id="JANPWB010000014">
    <property type="protein sequence ID" value="KAJ1099536.1"/>
    <property type="molecule type" value="Genomic_DNA"/>
</dbReference>
<organism evidence="1 2">
    <name type="scientific">Pleurodeles waltl</name>
    <name type="common">Iberian ribbed newt</name>
    <dbReference type="NCBI Taxonomy" id="8319"/>
    <lineage>
        <taxon>Eukaryota</taxon>
        <taxon>Metazoa</taxon>
        <taxon>Chordata</taxon>
        <taxon>Craniata</taxon>
        <taxon>Vertebrata</taxon>
        <taxon>Euteleostomi</taxon>
        <taxon>Amphibia</taxon>
        <taxon>Batrachia</taxon>
        <taxon>Caudata</taxon>
        <taxon>Salamandroidea</taxon>
        <taxon>Salamandridae</taxon>
        <taxon>Pleurodelinae</taxon>
        <taxon>Pleurodeles</taxon>
    </lineage>
</organism>
<comment type="caution">
    <text evidence="1">The sequence shown here is derived from an EMBL/GenBank/DDBJ whole genome shotgun (WGS) entry which is preliminary data.</text>
</comment>
<proteinExistence type="predicted"/>
<reference evidence="1" key="1">
    <citation type="journal article" date="2022" name="bioRxiv">
        <title>Sequencing and chromosome-scale assembly of the giantPleurodeles waltlgenome.</title>
        <authorList>
            <person name="Brown T."/>
            <person name="Elewa A."/>
            <person name="Iarovenko S."/>
            <person name="Subramanian E."/>
            <person name="Araus A.J."/>
            <person name="Petzold A."/>
            <person name="Susuki M."/>
            <person name="Suzuki K.-i.T."/>
            <person name="Hayashi T."/>
            <person name="Toyoda A."/>
            <person name="Oliveira C."/>
            <person name="Osipova E."/>
            <person name="Leigh N.D."/>
            <person name="Simon A."/>
            <person name="Yun M.H."/>
        </authorList>
    </citation>
    <scope>NUCLEOTIDE SEQUENCE</scope>
    <source>
        <strain evidence="1">20211129_DDA</strain>
        <tissue evidence="1">Liver</tissue>
    </source>
</reference>
<evidence type="ECO:0000313" key="2">
    <source>
        <dbReference type="Proteomes" id="UP001066276"/>
    </source>
</evidence>
<evidence type="ECO:0000313" key="1">
    <source>
        <dbReference type="EMBL" id="KAJ1099536.1"/>
    </source>
</evidence>
<keyword evidence="2" id="KW-1185">Reference proteome</keyword>